<organism evidence="1">
    <name type="scientific">hydrothermal vent metagenome</name>
    <dbReference type="NCBI Taxonomy" id="652676"/>
    <lineage>
        <taxon>unclassified sequences</taxon>
        <taxon>metagenomes</taxon>
        <taxon>ecological metagenomes</taxon>
    </lineage>
</organism>
<proteinExistence type="predicted"/>
<dbReference type="AlphaFoldDB" id="A0A3B1CD94"/>
<protein>
    <submittedName>
        <fullName evidence="1">Uncharacterized protein</fullName>
    </submittedName>
</protein>
<dbReference type="EMBL" id="UOGB01000063">
    <property type="protein sequence ID" value="VAX16665.1"/>
    <property type="molecule type" value="Genomic_DNA"/>
</dbReference>
<reference evidence="1" key="1">
    <citation type="submission" date="2018-06" db="EMBL/GenBank/DDBJ databases">
        <authorList>
            <person name="Zhirakovskaya E."/>
        </authorList>
    </citation>
    <scope>NUCLEOTIDE SEQUENCE</scope>
</reference>
<name>A0A3B1CD94_9ZZZZ</name>
<sequence>MTLQNKGVTGSVTGGPVTGAEYFPAILETCEIPRQARDDIYFAQGMTFILCGRTFTVRSVRGMTLLYAHRGVLHPDVSARLT</sequence>
<evidence type="ECO:0000313" key="1">
    <source>
        <dbReference type="EMBL" id="VAX16665.1"/>
    </source>
</evidence>
<accession>A0A3B1CD94</accession>
<gene>
    <name evidence="1" type="ORF">MNBD_NITROSPINAE03-810</name>
</gene>